<name>A0A1H8P2X5_9SPHI</name>
<dbReference type="Proteomes" id="UP000198942">
    <property type="component" value="Unassembled WGS sequence"/>
</dbReference>
<organism evidence="1 2">
    <name type="scientific">Mucilaginibacter gossypiicola</name>
    <dbReference type="NCBI Taxonomy" id="551995"/>
    <lineage>
        <taxon>Bacteria</taxon>
        <taxon>Pseudomonadati</taxon>
        <taxon>Bacteroidota</taxon>
        <taxon>Sphingobacteriia</taxon>
        <taxon>Sphingobacteriales</taxon>
        <taxon>Sphingobacteriaceae</taxon>
        <taxon>Mucilaginibacter</taxon>
    </lineage>
</organism>
<keyword evidence="2" id="KW-1185">Reference proteome</keyword>
<dbReference type="AlphaFoldDB" id="A0A1H8P2X5"/>
<protein>
    <submittedName>
        <fullName evidence="1">Uncharacterized protein</fullName>
    </submittedName>
</protein>
<proteinExistence type="predicted"/>
<evidence type="ECO:0000313" key="2">
    <source>
        <dbReference type="Proteomes" id="UP000198942"/>
    </source>
</evidence>
<evidence type="ECO:0000313" key="1">
    <source>
        <dbReference type="EMBL" id="SEO36111.1"/>
    </source>
</evidence>
<sequence>MCFISIELTSARSWPRGASYFFLDKKVTKKSSQQGGFFALSRR</sequence>
<accession>A0A1H8P2X5</accession>
<reference evidence="2" key="1">
    <citation type="submission" date="2016-10" db="EMBL/GenBank/DDBJ databases">
        <authorList>
            <person name="Varghese N."/>
            <person name="Submissions S."/>
        </authorList>
    </citation>
    <scope>NUCLEOTIDE SEQUENCE [LARGE SCALE GENOMIC DNA]</scope>
    <source>
        <strain evidence="2">Gh-48</strain>
    </source>
</reference>
<dbReference type="STRING" id="551995.SAMN05192574_107206"/>
<dbReference type="EMBL" id="FOCL01000007">
    <property type="protein sequence ID" value="SEO36111.1"/>
    <property type="molecule type" value="Genomic_DNA"/>
</dbReference>
<gene>
    <name evidence="1" type="ORF">SAMN05192574_107206</name>
</gene>